<accession>A0A0C3C1F0</accession>
<keyword evidence="1" id="KW-0472">Membrane</keyword>
<keyword evidence="3" id="KW-1185">Reference proteome</keyword>
<reference evidence="2 3" key="1">
    <citation type="submission" date="2014-04" db="EMBL/GenBank/DDBJ databases">
        <authorList>
            <consortium name="DOE Joint Genome Institute"/>
            <person name="Kuo A."/>
            <person name="Gay G."/>
            <person name="Dore J."/>
            <person name="Kohler A."/>
            <person name="Nagy L.G."/>
            <person name="Floudas D."/>
            <person name="Copeland A."/>
            <person name="Barry K.W."/>
            <person name="Cichocki N."/>
            <person name="Veneault-Fourrey C."/>
            <person name="LaButti K."/>
            <person name="Lindquist E.A."/>
            <person name="Lipzen A."/>
            <person name="Lundell T."/>
            <person name="Morin E."/>
            <person name="Murat C."/>
            <person name="Sun H."/>
            <person name="Tunlid A."/>
            <person name="Henrissat B."/>
            <person name="Grigoriev I.V."/>
            <person name="Hibbett D.S."/>
            <person name="Martin F."/>
            <person name="Nordberg H.P."/>
            <person name="Cantor M.N."/>
            <person name="Hua S.X."/>
        </authorList>
    </citation>
    <scope>NUCLEOTIDE SEQUENCE [LARGE SCALE GENOMIC DNA]</scope>
    <source>
        <strain evidence="3">h7</strain>
    </source>
</reference>
<proteinExistence type="predicted"/>
<evidence type="ECO:0000313" key="2">
    <source>
        <dbReference type="EMBL" id="KIM42695.1"/>
    </source>
</evidence>
<reference evidence="3" key="2">
    <citation type="submission" date="2015-01" db="EMBL/GenBank/DDBJ databases">
        <title>Evolutionary Origins and Diversification of the Mycorrhizal Mutualists.</title>
        <authorList>
            <consortium name="DOE Joint Genome Institute"/>
            <consortium name="Mycorrhizal Genomics Consortium"/>
            <person name="Kohler A."/>
            <person name="Kuo A."/>
            <person name="Nagy L.G."/>
            <person name="Floudas D."/>
            <person name="Copeland A."/>
            <person name="Barry K.W."/>
            <person name="Cichocki N."/>
            <person name="Veneault-Fourrey C."/>
            <person name="LaButti K."/>
            <person name="Lindquist E.A."/>
            <person name="Lipzen A."/>
            <person name="Lundell T."/>
            <person name="Morin E."/>
            <person name="Murat C."/>
            <person name="Riley R."/>
            <person name="Ohm R."/>
            <person name="Sun H."/>
            <person name="Tunlid A."/>
            <person name="Henrissat B."/>
            <person name="Grigoriev I.V."/>
            <person name="Hibbett D.S."/>
            <person name="Martin F."/>
        </authorList>
    </citation>
    <scope>NUCLEOTIDE SEQUENCE [LARGE SCALE GENOMIC DNA]</scope>
    <source>
        <strain evidence="3">h7</strain>
    </source>
</reference>
<evidence type="ECO:0000313" key="3">
    <source>
        <dbReference type="Proteomes" id="UP000053424"/>
    </source>
</evidence>
<sequence>MASVTAPPPSYNSGAPPTYEDFEKEVERLKQKAASDPTFKQNVKESFIKGSGSDDNLKIIREGVDLFTQNITKINSAFDDIRVKLYEVDKKELKDRTGTTWKGESKWNVLRDEWKSLLRDSQDTALKSVARCDEFQLFCEGVMKITSLEDPRYRDTITELENFIQVPDPVGRTYNPSDVEKQAMTHSEAFQKLKEKLTNFKADFGDFADYQKVQIKDDLATLNRKISDIEIEIKSDETMILSLGVALGVTIFSTLAGGVVAAAMGPLSPLAIIALVIGSLLAIGEAGTLAYFIGEWYKKTAQRDKWKDEVKGKEALEATLVAIVSKLENQETGLGFILTQVDLLKNVWHTISNEAYLIANMLKDAKDKKTLTYFQDEINHAKEAYKELSSSLAKYSRAG</sequence>
<dbReference type="AlphaFoldDB" id="A0A0C3C1F0"/>
<protein>
    <submittedName>
        <fullName evidence="2">Uncharacterized protein</fullName>
    </submittedName>
</protein>
<gene>
    <name evidence="2" type="ORF">M413DRAFT_444368</name>
</gene>
<keyword evidence="1" id="KW-1133">Transmembrane helix</keyword>
<name>A0A0C3C1F0_HEBCY</name>
<evidence type="ECO:0000256" key="1">
    <source>
        <dbReference type="SAM" id="Phobius"/>
    </source>
</evidence>
<dbReference type="SUPFAM" id="SSF58100">
    <property type="entry name" value="Bacterial hemolysins"/>
    <property type="match status" value="1"/>
</dbReference>
<keyword evidence="1" id="KW-0812">Transmembrane</keyword>
<dbReference type="EMBL" id="KN831777">
    <property type="protein sequence ID" value="KIM42695.1"/>
    <property type="molecule type" value="Genomic_DNA"/>
</dbReference>
<organism evidence="2 3">
    <name type="scientific">Hebeloma cylindrosporum</name>
    <dbReference type="NCBI Taxonomy" id="76867"/>
    <lineage>
        <taxon>Eukaryota</taxon>
        <taxon>Fungi</taxon>
        <taxon>Dikarya</taxon>
        <taxon>Basidiomycota</taxon>
        <taxon>Agaricomycotina</taxon>
        <taxon>Agaricomycetes</taxon>
        <taxon>Agaricomycetidae</taxon>
        <taxon>Agaricales</taxon>
        <taxon>Agaricineae</taxon>
        <taxon>Hymenogastraceae</taxon>
        <taxon>Hebeloma</taxon>
    </lineage>
</organism>
<dbReference type="HOGENOM" id="CLU_687076_0_0_1"/>
<feature type="transmembrane region" description="Helical" evidence="1">
    <location>
        <begin position="240"/>
        <end position="264"/>
    </location>
</feature>
<dbReference type="Gene3D" id="1.20.1170.10">
    <property type="match status" value="1"/>
</dbReference>
<dbReference type="Proteomes" id="UP000053424">
    <property type="component" value="Unassembled WGS sequence"/>
</dbReference>
<feature type="transmembrane region" description="Helical" evidence="1">
    <location>
        <begin position="270"/>
        <end position="293"/>
    </location>
</feature>
<dbReference type="OrthoDB" id="3173702at2759"/>